<keyword evidence="17" id="KW-1185">Reference proteome</keyword>
<evidence type="ECO:0000256" key="10">
    <source>
        <dbReference type="ARBA" id="ARBA00023136"/>
    </source>
</evidence>
<reference evidence="16 17" key="1">
    <citation type="journal article" date="2024" name="Commun. Biol.">
        <title>Comparative genomic analysis of thermophilic fungi reveals convergent evolutionary adaptations and gene losses.</title>
        <authorList>
            <person name="Steindorff A.S."/>
            <person name="Aguilar-Pontes M.V."/>
            <person name="Robinson A.J."/>
            <person name="Andreopoulos B."/>
            <person name="LaButti K."/>
            <person name="Kuo A."/>
            <person name="Mondo S."/>
            <person name="Riley R."/>
            <person name="Otillar R."/>
            <person name="Haridas S."/>
            <person name="Lipzen A."/>
            <person name="Grimwood J."/>
            <person name="Schmutz J."/>
            <person name="Clum A."/>
            <person name="Reid I.D."/>
            <person name="Moisan M.C."/>
            <person name="Butler G."/>
            <person name="Nguyen T.T.M."/>
            <person name="Dewar K."/>
            <person name="Conant G."/>
            <person name="Drula E."/>
            <person name="Henrissat B."/>
            <person name="Hansel C."/>
            <person name="Singer S."/>
            <person name="Hutchinson M.I."/>
            <person name="de Vries R.P."/>
            <person name="Natvig D.O."/>
            <person name="Powell A.J."/>
            <person name="Tsang A."/>
            <person name="Grigoriev I.V."/>
        </authorList>
    </citation>
    <scope>NUCLEOTIDE SEQUENCE [LARGE SCALE GENOMIC DNA]</scope>
    <source>
        <strain evidence="16 17">CBS 620.91</strain>
    </source>
</reference>
<protein>
    <recommendedName>
        <fullName evidence="2">Voltage-gated hydrogen channel 1</fullName>
    </recommendedName>
    <alternativeName>
        <fullName evidence="12">Hydrogen voltage-gated channel 1</fullName>
    </alternativeName>
</protein>
<proteinExistence type="predicted"/>
<evidence type="ECO:0000256" key="11">
    <source>
        <dbReference type="ARBA" id="ARBA00023303"/>
    </source>
</evidence>
<evidence type="ECO:0000256" key="3">
    <source>
        <dbReference type="ARBA" id="ARBA00022448"/>
    </source>
</evidence>
<keyword evidence="9" id="KW-0406">Ion transport</keyword>
<accession>A0ABR3V1M0</accession>
<evidence type="ECO:0000256" key="8">
    <source>
        <dbReference type="ARBA" id="ARBA00023054"/>
    </source>
</evidence>
<dbReference type="PANTHER" id="PTHR46480">
    <property type="entry name" value="F20B24.22"/>
    <property type="match status" value="1"/>
</dbReference>
<organism evidence="16 17">
    <name type="scientific">Humicola insolens</name>
    <name type="common">Soft-rot fungus</name>
    <dbReference type="NCBI Taxonomy" id="85995"/>
    <lineage>
        <taxon>Eukaryota</taxon>
        <taxon>Fungi</taxon>
        <taxon>Dikarya</taxon>
        <taxon>Ascomycota</taxon>
        <taxon>Pezizomycotina</taxon>
        <taxon>Sordariomycetes</taxon>
        <taxon>Sordariomycetidae</taxon>
        <taxon>Sordariales</taxon>
        <taxon>Chaetomiaceae</taxon>
        <taxon>Mycothermus</taxon>
    </lineage>
</organism>
<keyword evidence="10 14" id="KW-0472">Membrane</keyword>
<dbReference type="Gene3D" id="1.20.120.350">
    <property type="entry name" value="Voltage-gated potassium channels. Chain C"/>
    <property type="match status" value="1"/>
</dbReference>
<evidence type="ECO:0000256" key="14">
    <source>
        <dbReference type="SAM" id="Phobius"/>
    </source>
</evidence>
<evidence type="ECO:0000256" key="4">
    <source>
        <dbReference type="ARBA" id="ARBA00022475"/>
    </source>
</evidence>
<evidence type="ECO:0000313" key="17">
    <source>
        <dbReference type="Proteomes" id="UP001583172"/>
    </source>
</evidence>
<dbReference type="EMBL" id="JAZGSY010000565">
    <property type="protein sequence ID" value="KAL1835688.1"/>
    <property type="molecule type" value="Genomic_DNA"/>
</dbReference>
<evidence type="ECO:0000256" key="13">
    <source>
        <dbReference type="SAM" id="Coils"/>
    </source>
</evidence>
<evidence type="ECO:0000313" key="16">
    <source>
        <dbReference type="EMBL" id="KAL1835688.1"/>
    </source>
</evidence>
<gene>
    <name evidence="16" type="ORF">VTJ49DRAFT_6207</name>
</gene>
<comment type="caution">
    <text evidence="16">The sequence shown here is derived from an EMBL/GenBank/DDBJ whole genome shotgun (WGS) entry which is preliminary data.</text>
</comment>
<evidence type="ECO:0000256" key="6">
    <source>
        <dbReference type="ARBA" id="ARBA00022882"/>
    </source>
</evidence>
<dbReference type="Proteomes" id="UP001583172">
    <property type="component" value="Unassembled WGS sequence"/>
</dbReference>
<keyword evidence="11" id="KW-0407">Ion channel</keyword>
<dbReference type="InterPro" id="IPR027359">
    <property type="entry name" value="Volt_channel_dom_sf"/>
</dbReference>
<comment type="subcellular location">
    <subcellularLocation>
        <location evidence="1">Cell membrane</location>
        <topology evidence="1">Multi-pass membrane protein</topology>
    </subcellularLocation>
</comment>
<evidence type="ECO:0000256" key="9">
    <source>
        <dbReference type="ARBA" id="ARBA00023065"/>
    </source>
</evidence>
<dbReference type="Pfam" id="PF00520">
    <property type="entry name" value="Ion_trans"/>
    <property type="match status" value="1"/>
</dbReference>
<dbReference type="PANTHER" id="PTHR46480:SF1">
    <property type="entry name" value="VOLTAGE-GATED HYDROGEN CHANNEL 1"/>
    <property type="match status" value="1"/>
</dbReference>
<name>A0ABR3V1M0_HUMIN</name>
<evidence type="ECO:0000256" key="7">
    <source>
        <dbReference type="ARBA" id="ARBA00022989"/>
    </source>
</evidence>
<keyword evidence="8 13" id="KW-0175">Coiled coil</keyword>
<keyword evidence="5 14" id="KW-0812">Transmembrane</keyword>
<evidence type="ECO:0000256" key="1">
    <source>
        <dbReference type="ARBA" id="ARBA00004651"/>
    </source>
</evidence>
<evidence type="ECO:0000256" key="2">
    <source>
        <dbReference type="ARBA" id="ARBA00015897"/>
    </source>
</evidence>
<dbReference type="InterPro" id="IPR005821">
    <property type="entry name" value="Ion_trans_dom"/>
</dbReference>
<evidence type="ECO:0000259" key="15">
    <source>
        <dbReference type="Pfam" id="PF00520"/>
    </source>
</evidence>
<feature type="domain" description="Ion transport" evidence="15">
    <location>
        <begin position="40"/>
        <end position="143"/>
    </location>
</feature>
<feature type="transmembrane region" description="Helical" evidence="14">
    <location>
        <begin position="29"/>
        <end position="52"/>
    </location>
</feature>
<dbReference type="SUPFAM" id="SSF81324">
    <property type="entry name" value="Voltage-gated potassium channels"/>
    <property type="match status" value="1"/>
</dbReference>
<feature type="coiled-coil region" evidence="13">
    <location>
        <begin position="146"/>
        <end position="180"/>
    </location>
</feature>
<keyword evidence="3" id="KW-0813">Transport</keyword>
<sequence length="226" mass="25014">MMSLAKFKAAHARRRTQAQDLLSSHTKHYFILGLVALDVCTILADLLVALIACDLDKEDEPWVAKTREVLHPISITFSSLFMAELLVTVWAFGWRYFKRWFHAFDAAVIVTSFVVDLATRGLVEEIVSIVIVLRLFRLFKIIEEVSAGAAEQMEEVQDELKKLKAENQALRKDLEAARGGGGVEQACVRGAPPQGISESAAVVLFPVSCTGRSDAVPTWKLPSKSD</sequence>
<evidence type="ECO:0000256" key="12">
    <source>
        <dbReference type="ARBA" id="ARBA00031989"/>
    </source>
</evidence>
<feature type="transmembrane region" description="Helical" evidence="14">
    <location>
        <begin position="72"/>
        <end position="92"/>
    </location>
</feature>
<keyword evidence="4" id="KW-1003">Cell membrane</keyword>
<keyword evidence="7 14" id="KW-1133">Transmembrane helix</keyword>
<keyword evidence="6" id="KW-0851">Voltage-gated channel</keyword>
<evidence type="ECO:0000256" key="5">
    <source>
        <dbReference type="ARBA" id="ARBA00022692"/>
    </source>
</evidence>
<dbReference type="InterPro" id="IPR031846">
    <property type="entry name" value="Hvcn1"/>
</dbReference>